<dbReference type="GO" id="GO:0016790">
    <property type="term" value="F:thiolester hydrolase activity"/>
    <property type="evidence" value="ECO:0007669"/>
    <property type="project" value="TreeGrafter"/>
</dbReference>
<keyword evidence="5" id="KW-0325">Glycoprotein</keyword>
<feature type="signal peptide" evidence="10">
    <location>
        <begin position="1"/>
        <end position="29"/>
    </location>
</feature>
<evidence type="ECO:0000256" key="2">
    <source>
        <dbReference type="ARBA" id="ARBA00010758"/>
    </source>
</evidence>
<evidence type="ECO:0000256" key="4">
    <source>
        <dbReference type="ARBA" id="ARBA00022801"/>
    </source>
</evidence>
<protein>
    <recommendedName>
        <fullName evidence="7">palmitoyl-CoA hydrolase</fullName>
        <ecNumber evidence="7">3.1.2.2</ecNumber>
    </recommendedName>
</protein>
<evidence type="ECO:0000256" key="8">
    <source>
        <dbReference type="ARBA" id="ARBA00093223"/>
    </source>
</evidence>
<dbReference type="SUPFAM" id="SSF53474">
    <property type="entry name" value="alpha/beta-Hydrolases"/>
    <property type="match status" value="1"/>
</dbReference>
<comment type="subcellular location">
    <subcellularLocation>
        <location evidence="1">Lysosome</location>
    </subcellularLocation>
</comment>
<evidence type="ECO:0000256" key="10">
    <source>
        <dbReference type="SAM" id="SignalP"/>
    </source>
</evidence>
<evidence type="ECO:0000313" key="12">
    <source>
        <dbReference type="RefSeq" id="XP_013884171.1"/>
    </source>
</evidence>
<dbReference type="AlphaFoldDB" id="A0A2I4CVY6"/>
<dbReference type="KEGG" id="alim:106532611"/>
<evidence type="ECO:0000256" key="1">
    <source>
        <dbReference type="ARBA" id="ARBA00004371"/>
    </source>
</evidence>
<evidence type="ECO:0000256" key="6">
    <source>
        <dbReference type="ARBA" id="ARBA00023228"/>
    </source>
</evidence>
<dbReference type="OrthoDB" id="155976at2759"/>
<accession>A0A2I4CVY6</accession>
<dbReference type="Pfam" id="PF02089">
    <property type="entry name" value="Palm_thioest"/>
    <property type="match status" value="1"/>
</dbReference>
<dbReference type="RefSeq" id="XP_013884171.1">
    <property type="nucleotide sequence ID" value="XM_014028717.1"/>
</dbReference>
<comment type="catalytic activity">
    <reaction evidence="8">
        <text>S-hexadecanoyl-N-acetylcysteamine + H2O = N-acetylcysteamine + hexadecanoate + H(+)</text>
        <dbReference type="Rhea" id="RHEA:84099"/>
        <dbReference type="ChEBI" id="CHEBI:7896"/>
        <dbReference type="ChEBI" id="CHEBI:15377"/>
        <dbReference type="ChEBI" id="CHEBI:15378"/>
        <dbReference type="ChEBI" id="CHEBI:74410"/>
        <dbReference type="ChEBI" id="CHEBI:233601"/>
    </reaction>
</comment>
<feature type="chain" id="PRO_5014152055" description="palmitoyl-CoA hydrolase" evidence="10">
    <location>
        <begin position="30"/>
        <end position="296"/>
    </location>
</feature>
<name>A0A2I4CVY6_AUSLI</name>
<keyword evidence="11" id="KW-1185">Reference proteome</keyword>
<dbReference type="PANTHER" id="PTHR11247:SF71">
    <property type="entry name" value="ZGC:66024"/>
    <property type="match status" value="1"/>
</dbReference>
<dbReference type="EC" id="3.1.2.2" evidence="7"/>
<sequence>MTAGLSAQPKLQLLQLLQLLLLAAGCTHSYKPVVIVHGVLDGPKQFQNLTSFITKVHPGTQVSVISLYNNLKSLKPLWSQVRDFQRVLEDIMMKFPDGVHLLCFSQGGVICRALLSMTPKHNVDTFISLSAPLAGQYGDTDYLKHLFPDCLKKDVFLICYNKLGQMWSICNYWNDPHRRSFYLRSNIFLPLLNGETPHQHLKQWRDSFLRIKKMVLIGGPDDGVITPWQSSHFGFYDDNENVVEMRNQEFYRNDTFGLKTLDARGGLSVCVQSGVEHTHWHDNFTVFQKCMERWLT</sequence>
<comment type="similarity">
    <text evidence="2">Belongs to the palmitoyl-protein thioesterase family.</text>
</comment>
<reference evidence="12" key="1">
    <citation type="submission" date="2025-08" db="UniProtKB">
        <authorList>
            <consortium name="RefSeq"/>
        </authorList>
    </citation>
    <scope>IDENTIFICATION</scope>
    <source>
        <strain evidence="12">Quisiro</strain>
        <tissue evidence="12">Liver</tissue>
    </source>
</reference>
<evidence type="ECO:0000256" key="7">
    <source>
        <dbReference type="ARBA" id="ARBA00038848"/>
    </source>
</evidence>
<dbReference type="InterPro" id="IPR029058">
    <property type="entry name" value="AB_hydrolase_fold"/>
</dbReference>
<dbReference type="Proteomes" id="UP000192220">
    <property type="component" value="Unplaced"/>
</dbReference>
<gene>
    <name evidence="12" type="primary">LOC106532611</name>
</gene>
<keyword evidence="6" id="KW-0458">Lysosome</keyword>
<dbReference type="Gene3D" id="3.40.50.1820">
    <property type="entry name" value="alpha/beta hydrolase"/>
    <property type="match status" value="1"/>
</dbReference>
<comment type="function">
    <text evidence="9">Catalyzes the cleavage of thioester bonds from S-palmitoyl-CoA or S-palmitoyl-N-acetylcysteamine (unbranched structures) but does not have activity against palmitoylcysteine or palmitoylated proteins, branched structures or bulky head groups. Conversely, hydrolyzes both long and short chain fatty acyl-CoA substrate.</text>
</comment>
<dbReference type="PANTHER" id="PTHR11247">
    <property type="entry name" value="PALMITOYL-PROTEIN THIOESTERASE/DOLICHYLDIPHOSPHATASE 1"/>
    <property type="match status" value="1"/>
</dbReference>
<keyword evidence="4" id="KW-0378">Hydrolase</keyword>
<evidence type="ECO:0000256" key="3">
    <source>
        <dbReference type="ARBA" id="ARBA00022729"/>
    </source>
</evidence>
<dbReference type="FunFam" id="3.40.50.1820:FF:000037">
    <property type="entry name" value="Lysosomal thioesterase PPT2 homolog"/>
    <property type="match status" value="1"/>
</dbReference>
<evidence type="ECO:0000256" key="9">
    <source>
        <dbReference type="ARBA" id="ARBA00093353"/>
    </source>
</evidence>
<organism evidence="11 12">
    <name type="scientific">Austrofundulus limnaeus</name>
    <name type="common">Annual killifish</name>
    <dbReference type="NCBI Taxonomy" id="52670"/>
    <lineage>
        <taxon>Eukaryota</taxon>
        <taxon>Metazoa</taxon>
        <taxon>Chordata</taxon>
        <taxon>Craniata</taxon>
        <taxon>Vertebrata</taxon>
        <taxon>Euteleostomi</taxon>
        <taxon>Actinopterygii</taxon>
        <taxon>Neopterygii</taxon>
        <taxon>Teleostei</taxon>
        <taxon>Neoteleostei</taxon>
        <taxon>Acanthomorphata</taxon>
        <taxon>Ovalentaria</taxon>
        <taxon>Atherinomorphae</taxon>
        <taxon>Cyprinodontiformes</taxon>
        <taxon>Rivulidae</taxon>
        <taxon>Austrofundulus</taxon>
    </lineage>
</organism>
<dbReference type="InParanoid" id="A0A2I4CVY6"/>
<evidence type="ECO:0000256" key="5">
    <source>
        <dbReference type="ARBA" id="ARBA00023180"/>
    </source>
</evidence>
<keyword evidence="3 10" id="KW-0732">Signal</keyword>
<dbReference type="STRING" id="52670.A0A2I4CVY6"/>
<proteinExistence type="inferred from homology"/>
<dbReference type="GeneID" id="106532611"/>
<evidence type="ECO:0000313" key="11">
    <source>
        <dbReference type="Proteomes" id="UP000192220"/>
    </source>
</evidence>
<dbReference type="GO" id="GO:0098599">
    <property type="term" value="F:palmitoyl hydrolase activity"/>
    <property type="evidence" value="ECO:0007669"/>
    <property type="project" value="UniProtKB-ARBA"/>
</dbReference>
<dbReference type="GO" id="GO:0005764">
    <property type="term" value="C:lysosome"/>
    <property type="evidence" value="ECO:0007669"/>
    <property type="project" value="UniProtKB-SubCell"/>
</dbReference>